<evidence type="ECO:0000313" key="4">
    <source>
        <dbReference type="Proteomes" id="UP001153365"/>
    </source>
</evidence>
<dbReference type="Proteomes" id="UP001153365">
    <property type="component" value="Unassembled WGS sequence"/>
</dbReference>
<keyword evidence="4" id="KW-1185">Reference proteome</keyword>
<dbReference type="Gene3D" id="3.30.420.10">
    <property type="entry name" value="Ribonuclease H-like superfamily/Ribonuclease H"/>
    <property type="match status" value="1"/>
</dbReference>
<dbReference type="SUPFAM" id="SSF53098">
    <property type="entry name" value="Ribonuclease H-like"/>
    <property type="match status" value="1"/>
</dbReference>
<dbReference type="PANTHER" id="PTHR22891">
    <property type="entry name" value="EUKARYOTIC TRANSLATION INITIATION FACTOR 2C"/>
    <property type="match status" value="1"/>
</dbReference>
<accession>A0AAV0AQH7</accession>
<dbReference type="EMBL" id="CALTRL010001059">
    <property type="protein sequence ID" value="CAH7670721.1"/>
    <property type="molecule type" value="Genomic_DNA"/>
</dbReference>
<dbReference type="AlphaFoldDB" id="A0AAV0AQH7"/>
<evidence type="ECO:0000256" key="1">
    <source>
        <dbReference type="SAM" id="MobiDB-lite"/>
    </source>
</evidence>
<dbReference type="GO" id="GO:0003676">
    <property type="term" value="F:nucleic acid binding"/>
    <property type="evidence" value="ECO:0007669"/>
    <property type="project" value="InterPro"/>
</dbReference>
<dbReference type="Pfam" id="PF02171">
    <property type="entry name" value="Piwi"/>
    <property type="match status" value="1"/>
</dbReference>
<feature type="domain" description="Piwi" evidence="2">
    <location>
        <begin position="1"/>
        <end position="98"/>
    </location>
</feature>
<comment type="caution">
    <text evidence="3">The sequence shown here is derived from an EMBL/GenBank/DDBJ whole genome shotgun (WGS) entry which is preliminary data.</text>
</comment>
<organism evidence="3 4">
    <name type="scientific">Phakopsora pachyrhizi</name>
    <name type="common">Asian soybean rust disease fungus</name>
    <dbReference type="NCBI Taxonomy" id="170000"/>
    <lineage>
        <taxon>Eukaryota</taxon>
        <taxon>Fungi</taxon>
        <taxon>Dikarya</taxon>
        <taxon>Basidiomycota</taxon>
        <taxon>Pucciniomycotina</taxon>
        <taxon>Pucciniomycetes</taxon>
        <taxon>Pucciniales</taxon>
        <taxon>Phakopsoraceae</taxon>
        <taxon>Phakopsora</taxon>
    </lineage>
</organism>
<name>A0AAV0AQH7_PHAPC</name>
<dbReference type="PROSITE" id="PS50822">
    <property type="entry name" value="PIWI"/>
    <property type="match status" value="1"/>
</dbReference>
<feature type="region of interest" description="Disordered" evidence="1">
    <location>
        <begin position="1"/>
        <end position="20"/>
    </location>
</feature>
<evidence type="ECO:0000313" key="3">
    <source>
        <dbReference type="EMBL" id="CAH7670721.1"/>
    </source>
</evidence>
<feature type="compositionally biased region" description="Basic and acidic residues" evidence="1">
    <location>
        <begin position="1"/>
        <end position="14"/>
    </location>
</feature>
<dbReference type="InterPro" id="IPR003165">
    <property type="entry name" value="Piwi"/>
</dbReference>
<proteinExistence type="predicted"/>
<reference evidence="3" key="1">
    <citation type="submission" date="2022-06" db="EMBL/GenBank/DDBJ databases">
        <authorList>
            <consortium name="SYNGENTA / RWTH Aachen University"/>
        </authorList>
    </citation>
    <scope>NUCLEOTIDE SEQUENCE</scope>
</reference>
<gene>
    <name evidence="3" type="ORF">PPACK8108_LOCUS5446</name>
</gene>
<protein>
    <submittedName>
        <fullName evidence="3">Piwi domain-domain-containing protein</fullName>
    </submittedName>
</protein>
<sequence length="132" mass="14830">HRIRFEPHPDDADRSGNSQPGTIVDKVIVDPFLHNFFLQSQAGLKGASCLSRNVALKDETNHNFNDLQNIANSVCYGFQKATRSVQIATPIYYANIVAIRAKKWDMSYNNNSTVFTTKSGTQTPGDRQHEFN</sequence>
<evidence type="ECO:0000259" key="2">
    <source>
        <dbReference type="PROSITE" id="PS50822"/>
    </source>
</evidence>
<feature type="non-terminal residue" evidence="3">
    <location>
        <position position="1"/>
    </location>
</feature>
<dbReference type="InterPro" id="IPR036397">
    <property type="entry name" value="RNaseH_sf"/>
</dbReference>
<dbReference type="InterPro" id="IPR012337">
    <property type="entry name" value="RNaseH-like_sf"/>
</dbReference>